<proteinExistence type="predicted"/>
<evidence type="ECO:0000259" key="1">
    <source>
        <dbReference type="Pfam" id="PF03972"/>
    </source>
</evidence>
<comment type="caution">
    <text evidence="2">The sequence shown here is derived from an EMBL/GenBank/DDBJ whole genome shotgun (WGS) entry which is preliminary data.</text>
</comment>
<dbReference type="EMBL" id="BARU01041717">
    <property type="protein sequence ID" value="GAH77498.1"/>
    <property type="molecule type" value="Genomic_DNA"/>
</dbReference>
<dbReference type="InterPro" id="IPR045336">
    <property type="entry name" value="MmgE_PrpD_N"/>
</dbReference>
<dbReference type="GO" id="GO:0016829">
    <property type="term" value="F:lyase activity"/>
    <property type="evidence" value="ECO:0007669"/>
    <property type="project" value="InterPro"/>
</dbReference>
<dbReference type="Pfam" id="PF03972">
    <property type="entry name" value="MmgE_PrpD_N"/>
    <property type="match status" value="1"/>
</dbReference>
<feature type="domain" description="MmgE/PrpD N-terminal" evidence="1">
    <location>
        <begin position="7"/>
        <end position="89"/>
    </location>
</feature>
<dbReference type="InterPro" id="IPR042183">
    <property type="entry name" value="MmgE/PrpD_sf_1"/>
</dbReference>
<feature type="non-terminal residue" evidence="2">
    <location>
        <position position="89"/>
    </location>
</feature>
<dbReference type="InterPro" id="IPR036148">
    <property type="entry name" value="MmgE/PrpD_sf"/>
</dbReference>
<dbReference type="Gene3D" id="1.10.4100.10">
    <property type="entry name" value="2-methylcitrate dehydratase PrpD"/>
    <property type="match status" value="1"/>
</dbReference>
<sequence length="89" mass="9351">MKNFTSELAGFIAEIQFDDLPWAAVHEAKRILLDSIGCALPGKGVDKGRIPLELAKKLGGPPESSIIGSPDKVSCSNSAFANGELINAL</sequence>
<accession>X1K5Z6</accession>
<organism evidence="2">
    <name type="scientific">marine sediment metagenome</name>
    <dbReference type="NCBI Taxonomy" id="412755"/>
    <lineage>
        <taxon>unclassified sequences</taxon>
        <taxon>metagenomes</taxon>
        <taxon>ecological metagenomes</taxon>
    </lineage>
</organism>
<gene>
    <name evidence="2" type="ORF">S03H2_64256</name>
</gene>
<dbReference type="AlphaFoldDB" id="X1K5Z6"/>
<dbReference type="SUPFAM" id="SSF103378">
    <property type="entry name" value="2-methylcitrate dehydratase PrpD"/>
    <property type="match status" value="1"/>
</dbReference>
<reference evidence="2" key="1">
    <citation type="journal article" date="2014" name="Front. Microbiol.">
        <title>High frequency of phylogenetically diverse reductive dehalogenase-homologous genes in deep subseafloor sedimentary metagenomes.</title>
        <authorList>
            <person name="Kawai M."/>
            <person name="Futagami T."/>
            <person name="Toyoda A."/>
            <person name="Takaki Y."/>
            <person name="Nishi S."/>
            <person name="Hori S."/>
            <person name="Arai W."/>
            <person name="Tsubouchi T."/>
            <person name="Morono Y."/>
            <person name="Uchiyama I."/>
            <person name="Ito T."/>
            <person name="Fujiyama A."/>
            <person name="Inagaki F."/>
            <person name="Takami H."/>
        </authorList>
    </citation>
    <scope>NUCLEOTIDE SEQUENCE</scope>
    <source>
        <strain evidence="2">Expedition CK06-06</strain>
    </source>
</reference>
<evidence type="ECO:0000313" key="2">
    <source>
        <dbReference type="EMBL" id="GAH77498.1"/>
    </source>
</evidence>
<name>X1K5Z6_9ZZZZ</name>
<protein>
    <recommendedName>
        <fullName evidence="1">MmgE/PrpD N-terminal domain-containing protein</fullName>
    </recommendedName>
</protein>